<keyword evidence="2" id="KW-0472">Membrane</keyword>
<feature type="transmembrane region" description="Helical" evidence="2">
    <location>
        <begin position="270"/>
        <end position="292"/>
    </location>
</feature>
<organism evidence="3 4">
    <name type="scientific">Marasmius oreades</name>
    <name type="common">fairy-ring Marasmius</name>
    <dbReference type="NCBI Taxonomy" id="181124"/>
    <lineage>
        <taxon>Eukaryota</taxon>
        <taxon>Fungi</taxon>
        <taxon>Dikarya</taxon>
        <taxon>Basidiomycota</taxon>
        <taxon>Agaricomycotina</taxon>
        <taxon>Agaricomycetes</taxon>
        <taxon>Agaricomycetidae</taxon>
        <taxon>Agaricales</taxon>
        <taxon>Marasmiineae</taxon>
        <taxon>Marasmiaceae</taxon>
        <taxon>Marasmius</taxon>
    </lineage>
</organism>
<dbReference type="AlphaFoldDB" id="A0A9P7RVX2"/>
<dbReference type="KEGG" id="more:E1B28_009533"/>
<evidence type="ECO:0000313" key="4">
    <source>
        <dbReference type="Proteomes" id="UP001049176"/>
    </source>
</evidence>
<feature type="region of interest" description="Disordered" evidence="1">
    <location>
        <begin position="123"/>
        <end position="227"/>
    </location>
</feature>
<proteinExistence type="predicted"/>
<sequence length="393" mass="41782">MSKASSYKVRNIALIPRKSMSGVDSEISQSISRIQTATALFLSWSNRRRRKGPIFPACYPVPIPSFKSMPSPPIGEVTSPEDNNIVTRLQRRQSPPPPPSLFSLPTPGEVIAGISSALDQIFGIPPPAPKVTSATTAPTSTSTSEQPPPETTTSNTDTPPTETTTSTSEVIATATSTEVEQSSSTTDTGTGDATTESSSTTVTSSSSSTEAASTSFTSSSAPSSSAPSSALAVVTSSTLPDSTLSLTSEGVATETGVSTSDRTVKKNTPMIAGSVIGVLALFSISLLLFLCFRRRYLRRRRAAELEEASSFIMPIPRHFEPQRYLPAKFRDGRERIPPSPSTAYDHQATTDSEEPEDGGTHSDEQHDEPRQITGSKSLHIVIPPLRGPPPYTP</sequence>
<feature type="compositionally biased region" description="Polar residues" evidence="1">
    <location>
        <begin position="341"/>
        <end position="350"/>
    </location>
</feature>
<reference evidence="3" key="1">
    <citation type="journal article" date="2021" name="Genome Biol. Evol.">
        <title>The assembled and annotated genome of the fairy-ring fungus Marasmius oreades.</title>
        <authorList>
            <person name="Hiltunen M."/>
            <person name="Ament-Velasquez S.L."/>
            <person name="Johannesson H."/>
        </authorList>
    </citation>
    <scope>NUCLEOTIDE SEQUENCE</scope>
    <source>
        <strain evidence="3">03SP1</strain>
    </source>
</reference>
<feature type="compositionally biased region" description="Basic and acidic residues" evidence="1">
    <location>
        <begin position="358"/>
        <end position="370"/>
    </location>
</feature>
<evidence type="ECO:0000256" key="2">
    <source>
        <dbReference type="SAM" id="Phobius"/>
    </source>
</evidence>
<dbReference type="EMBL" id="CM032186">
    <property type="protein sequence ID" value="KAG7090413.1"/>
    <property type="molecule type" value="Genomic_DNA"/>
</dbReference>
<evidence type="ECO:0000256" key="1">
    <source>
        <dbReference type="SAM" id="MobiDB-lite"/>
    </source>
</evidence>
<feature type="region of interest" description="Disordered" evidence="1">
    <location>
        <begin position="331"/>
        <end position="393"/>
    </location>
</feature>
<dbReference type="GeneID" id="66078609"/>
<dbReference type="Proteomes" id="UP001049176">
    <property type="component" value="Chromosome 6"/>
</dbReference>
<keyword evidence="2" id="KW-1133">Transmembrane helix</keyword>
<feature type="compositionally biased region" description="Low complexity" evidence="1">
    <location>
        <begin position="130"/>
        <end position="227"/>
    </location>
</feature>
<keyword evidence="4" id="KW-1185">Reference proteome</keyword>
<accession>A0A9P7RVX2</accession>
<dbReference type="RefSeq" id="XP_043006883.1">
    <property type="nucleotide sequence ID" value="XM_043154428.1"/>
</dbReference>
<gene>
    <name evidence="3" type="ORF">E1B28_009533</name>
</gene>
<evidence type="ECO:0000313" key="3">
    <source>
        <dbReference type="EMBL" id="KAG7090413.1"/>
    </source>
</evidence>
<protein>
    <submittedName>
        <fullName evidence="3">Uncharacterized protein</fullName>
    </submittedName>
</protein>
<name>A0A9P7RVX2_9AGAR</name>
<keyword evidence="2" id="KW-0812">Transmembrane</keyword>
<comment type="caution">
    <text evidence="3">The sequence shown here is derived from an EMBL/GenBank/DDBJ whole genome shotgun (WGS) entry which is preliminary data.</text>
</comment>